<accession>A0A553JSJ8</accession>
<dbReference type="EMBL" id="VKGK01000004">
    <property type="protein sequence ID" value="TRY15434.1"/>
    <property type="molecule type" value="Genomic_DNA"/>
</dbReference>
<feature type="transmembrane region" description="Helical" evidence="8">
    <location>
        <begin position="26"/>
        <end position="47"/>
    </location>
</feature>
<evidence type="ECO:0000259" key="9">
    <source>
        <dbReference type="Pfam" id="PF04039"/>
    </source>
</evidence>
<feature type="transmembrane region" description="Helical" evidence="8">
    <location>
        <begin position="193"/>
        <end position="213"/>
    </location>
</feature>
<proteinExistence type="inferred from homology"/>
<sequence>METLVDVVLLTFLVVIAIAIVRTKDLLAVVMLTGIYGLLSASFFVVLDAVDVAFTEAAVGAGISGLLMLAAITMTGRTEAPKRHKPLLALLVVFVTGGMLIYGTLDMPYFGSFEAPVHQHVAPRYINDSMQEVGVPNIVTSVLASYRAFDTLGEVAVIFTAGIGVLSLLSLPQRRRSYRLDESKKELMHEQHMVVRIVSKTLIPFILLFALYVQFHGDFGPGGGFQAGVIFAAAIILYAMLFGLDTAKRVFNQTLIQLIAAIGLLLYASVGVVSLFSGVNYLDYNVLADDPVAGQHLGILLIELGVGCTVAAVMIIIFFNFVGRREAQQDANEQNSTELNNSHELKSTELKSTELNNTKQNNREGE</sequence>
<feature type="domain" description="MrpA C-terminal/MbhE" evidence="11">
    <location>
        <begin position="113"/>
        <end position="170"/>
    </location>
</feature>
<feature type="transmembrane region" description="Helical" evidence="8">
    <location>
        <begin position="297"/>
        <end position="322"/>
    </location>
</feature>
<evidence type="ECO:0000256" key="3">
    <source>
        <dbReference type="ARBA" id="ARBA00022475"/>
    </source>
</evidence>
<dbReference type="Pfam" id="PF04039">
    <property type="entry name" value="MnhB"/>
    <property type="match status" value="1"/>
</dbReference>
<feature type="transmembrane region" description="Helical" evidence="8">
    <location>
        <begin position="53"/>
        <end position="75"/>
    </location>
</feature>
<dbReference type="GO" id="GO:0005886">
    <property type="term" value="C:plasma membrane"/>
    <property type="evidence" value="ECO:0007669"/>
    <property type="project" value="UniProtKB-SubCell"/>
</dbReference>
<keyword evidence="6 8" id="KW-0472">Membrane</keyword>
<feature type="region of interest" description="Disordered" evidence="7">
    <location>
        <begin position="332"/>
        <end position="366"/>
    </location>
</feature>
<evidence type="ECO:0000256" key="4">
    <source>
        <dbReference type="ARBA" id="ARBA00022692"/>
    </source>
</evidence>
<gene>
    <name evidence="12" type="ORF">FN961_05060</name>
</gene>
<keyword evidence="4 8" id="KW-0812">Transmembrane</keyword>
<feature type="compositionally biased region" description="Basic and acidic residues" evidence="7">
    <location>
        <begin position="341"/>
        <end position="352"/>
    </location>
</feature>
<dbReference type="InterPro" id="IPR007182">
    <property type="entry name" value="MnhB"/>
</dbReference>
<feature type="transmembrane region" description="Helical" evidence="8">
    <location>
        <begin position="256"/>
        <end position="277"/>
    </location>
</feature>
<evidence type="ECO:0000256" key="6">
    <source>
        <dbReference type="ARBA" id="ARBA00023136"/>
    </source>
</evidence>
<evidence type="ECO:0000256" key="7">
    <source>
        <dbReference type="SAM" id="MobiDB-lite"/>
    </source>
</evidence>
<keyword evidence="13" id="KW-1185">Reference proteome</keyword>
<feature type="transmembrane region" description="Helical" evidence="8">
    <location>
        <begin position="6"/>
        <end position="21"/>
    </location>
</feature>
<evidence type="ECO:0000256" key="1">
    <source>
        <dbReference type="ARBA" id="ARBA00004651"/>
    </source>
</evidence>
<dbReference type="NCBIfam" id="NF009162">
    <property type="entry name" value="PRK12508.1"/>
    <property type="match status" value="1"/>
</dbReference>
<evidence type="ECO:0000259" key="10">
    <source>
        <dbReference type="Pfam" id="PF13244"/>
    </source>
</evidence>
<evidence type="ECO:0000313" key="12">
    <source>
        <dbReference type="EMBL" id="TRY15434.1"/>
    </source>
</evidence>
<keyword evidence="3" id="KW-1003">Cell membrane</keyword>
<dbReference type="NCBIfam" id="NF009159">
    <property type="entry name" value="PRK12504.1"/>
    <property type="match status" value="1"/>
</dbReference>
<feature type="domain" description="MrpA C-terminal/MbhD" evidence="10">
    <location>
        <begin position="12"/>
        <end position="75"/>
    </location>
</feature>
<name>A0A553JSJ8_SHEHA</name>
<evidence type="ECO:0000256" key="5">
    <source>
        <dbReference type="ARBA" id="ARBA00022989"/>
    </source>
</evidence>
<reference evidence="13" key="1">
    <citation type="submission" date="2019-07" db="EMBL/GenBank/DDBJ databases">
        <title>Shewanella sp. YLB-08 draft genomic sequence.</title>
        <authorList>
            <person name="Yu L."/>
        </authorList>
    </citation>
    <scope>NUCLEOTIDE SEQUENCE [LARGE SCALE GENOMIC DNA]</scope>
    <source>
        <strain evidence="13">JCM 20706</strain>
    </source>
</reference>
<evidence type="ECO:0000256" key="8">
    <source>
        <dbReference type="SAM" id="Phobius"/>
    </source>
</evidence>
<feature type="transmembrane region" description="Helical" evidence="8">
    <location>
        <begin position="87"/>
        <end position="105"/>
    </location>
</feature>
<dbReference type="PANTHER" id="PTHR33932">
    <property type="entry name" value="NA(+)/H(+) ANTIPORTER SUBUNIT B"/>
    <property type="match status" value="1"/>
</dbReference>
<feature type="transmembrane region" description="Helical" evidence="8">
    <location>
        <begin position="225"/>
        <end position="244"/>
    </location>
</feature>
<dbReference type="AlphaFoldDB" id="A0A553JSJ8"/>
<comment type="caution">
    <text evidence="12">The sequence shown here is derived from an EMBL/GenBank/DDBJ whole genome shotgun (WGS) entry which is preliminary data.</text>
</comment>
<evidence type="ECO:0000313" key="13">
    <source>
        <dbReference type="Proteomes" id="UP000318126"/>
    </source>
</evidence>
<dbReference type="OrthoDB" id="2085045at2"/>
<comment type="subcellular location">
    <subcellularLocation>
        <location evidence="1">Cell membrane</location>
        <topology evidence="1">Multi-pass membrane protein</topology>
    </subcellularLocation>
</comment>
<dbReference type="Proteomes" id="UP000318126">
    <property type="component" value="Unassembled WGS sequence"/>
</dbReference>
<evidence type="ECO:0000256" key="2">
    <source>
        <dbReference type="ARBA" id="ARBA00009425"/>
    </source>
</evidence>
<dbReference type="Pfam" id="PF20501">
    <property type="entry name" value="MbhE"/>
    <property type="match status" value="1"/>
</dbReference>
<dbReference type="PANTHER" id="PTHR33932:SF4">
    <property type="entry name" value="NA(+)_H(+) ANTIPORTER SUBUNIT B"/>
    <property type="match status" value="1"/>
</dbReference>
<feature type="domain" description="Na+/H+ antiporter MnhB subunit-related protein" evidence="9">
    <location>
        <begin position="194"/>
        <end position="315"/>
    </location>
</feature>
<feature type="transmembrane region" description="Helical" evidence="8">
    <location>
        <begin position="155"/>
        <end position="172"/>
    </location>
</feature>
<keyword evidence="5 8" id="KW-1133">Transmembrane helix</keyword>
<organism evidence="12 13">
    <name type="scientific">Shewanella hanedai</name>
    <name type="common">Alteromonas hanedai</name>
    <dbReference type="NCBI Taxonomy" id="25"/>
    <lineage>
        <taxon>Bacteria</taxon>
        <taxon>Pseudomonadati</taxon>
        <taxon>Pseudomonadota</taxon>
        <taxon>Gammaproteobacteria</taxon>
        <taxon>Alteromonadales</taxon>
        <taxon>Shewanellaceae</taxon>
        <taxon>Shewanella</taxon>
    </lineage>
</organism>
<protein>
    <submittedName>
        <fullName evidence="12">DUF4040 domain-containing protein</fullName>
    </submittedName>
</protein>
<dbReference type="InterPro" id="IPR050622">
    <property type="entry name" value="CPA3_antiporter_subunitB"/>
</dbReference>
<comment type="similarity">
    <text evidence="2">Belongs to the CPA3 antiporters (TC 2.A.63) subunit B family.</text>
</comment>
<dbReference type="NCBIfam" id="NF009161">
    <property type="entry name" value="PRK12507.1"/>
    <property type="match status" value="1"/>
</dbReference>
<dbReference type="InterPro" id="IPR025383">
    <property type="entry name" value="MrpA_C/MbhD"/>
</dbReference>
<evidence type="ECO:0000259" key="11">
    <source>
        <dbReference type="Pfam" id="PF20501"/>
    </source>
</evidence>
<dbReference type="Pfam" id="PF13244">
    <property type="entry name" value="MbhD"/>
    <property type="match status" value="1"/>
</dbReference>
<dbReference type="InterPro" id="IPR046806">
    <property type="entry name" value="MrpA_C/MbhE"/>
</dbReference>